<comment type="caution">
    <text evidence="2">The sequence shown here is derived from an EMBL/GenBank/DDBJ whole genome shotgun (WGS) entry which is preliminary data.</text>
</comment>
<feature type="region of interest" description="Disordered" evidence="1">
    <location>
        <begin position="56"/>
        <end position="77"/>
    </location>
</feature>
<evidence type="ECO:0000256" key="1">
    <source>
        <dbReference type="SAM" id="MobiDB-lite"/>
    </source>
</evidence>
<sequence length="77" mass="9002">MDGKRAMKGINIRLIKREKKNGLKERFLKERLGALVEEEKLIELLRVRRRLIRQNLRGQSRSKADTNLTPIGSGEQF</sequence>
<name>A0A1R3GH89_COCAP</name>
<accession>A0A1R3GH89</accession>
<proteinExistence type="predicted"/>
<protein>
    <submittedName>
        <fullName evidence="2">Uncharacterized protein</fullName>
    </submittedName>
</protein>
<organism evidence="2 3">
    <name type="scientific">Corchorus capsularis</name>
    <name type="common">Jute</name>
    <dbReference type="NCBI Taxonomy" id="210143"/>
    <lineage>
        <taxon>Eukaryota</taxon>
        <taxon>Viridiplantae</taxon>
        <taxon>Streptophyta</taxon>
        <taxon>Embryophyta</taxon>
        <taxon>Tracheophyta</taxon>
        <taxon>Spermatophyta</taxon>
        <taxon>Magnoliopsida</taxon>
        <taxon>eudicotyledons</taxon>
        <taxon>Gunneridae</taxon>
        <taxon>Pentapetalae</taxon>
        <taxon>rosids</taxon>
        <taxon>malvids</taxon>
        <taxon>Malvales</taxon>
        <taxon>Malvaceae</taxon>
        <taxon>Grewioideae</taxon>
        <taxon>Apeibeae</taxon>
        <taxon>Corchorus</taxon>
    </lineage>
</organism>
<dbReference type="EMBL" id="AWWV01014352">
    <property type="protein sequence ID" value="OMO57442.1"/>
    <property type="molecule type" value="Genomic_DNA"/>
</dbReference>
<evidence type="ECO:0000313" key="2">
    <source>
        <dbReference type="EMBL" id="OMO57442.1"/>
    </source>
</evidence>
<dbReference type="AlphaFoldDB" id="A0A1R3GH89"/>
<keyword evidence="3" id="KW-1185">Reference proteome</keyword>
<gene>
    <name evidence="2" type="ORF">CCACVL1_25758</name>
</gene>
<dbReference type="Gramene" id="OMO57442">
    <property type="protein sequence ID" value="OMO57442"/>
    <property type="gene ID" value="CCACVL1_25758"/>
</dbReference>
<dbReference type="Proteomes" id="UP000188268">
    <property type="component" value="Unassembled WGS sequence"/>
</dbReference>
<reference evidence="2 3" key="1">
    <citation type="submission" date="2013-09" db="EMBL/GenBank/DDBJ databases">
        <title>Corchorus capsularis genome sequencing.</title>
        <authorList>
            <person name="Alam M."/>
            <person name="Haque M.S."/>
            <person name="Islam M.S."/>
            <person name="Emdad E.M."/>
            <person name="Islam M.M."/>
            <person name="Ahmed B."/>
            <person name="Halim A."/>
            <person name="Hossen Q.M.M."/>
            <person name="Hossain M.Z."/>
            <person name="Ahmed R."/>
            <person name="Khan M.M."/>
            <person name="Islam R."/>
            <person name="Rashid M.M."/>
            <person name="Khan S.A."/>
            <person name="Rahman M.S."/>
            <person name="Alam M."/>
        </authorList>
    </citation>
    <scope>NUCLEOTIDE SEQUENCE [LARGE SCALE GENOMIC DNA]</scope>
    <source>
        <strain evidence="3">cv. CVL-1</strain>
        <tissue evidence="2">Whole seedling</tissue>
    </source>
</reference>
<evidence type="ECO:0000313" key="3">
    <source>
        <dbReference type="Proteomes" id="UP000188268"/>
    </source>
</evidence>